<reference evidence="1" key="1">
    <citation type="submission" date="2020-02" db="EMBL/GenBank/DDBJ databases">
        <authorList>
            <person name="Meier V. D."/>
        </authorList>
    </citation>
    <scope>NUCLEOTIDE SEQUENCE</scope>
    <source>
        <strain evidence="1">AVDCRST_MAG26</strain>
    </source>
</reference>
<dbReference type="InterPro" id="IPR036249">
    <property type="entry name" value="Thioredoxin-like_sf"/>
</dbReference>
<evidence type="ECO:0008006" key="2">
    <source>
        <dbReference type="Google" id="ProtNLM"/>
    </source>
</evidence>
<dbReference type="Pfam" id="PF13728">
    <property type="entry name" value="TraF"/>
    <property type="match status" value="1"/>
</dbReference>
<gene>
    <name evidence="1" type="ORF">AVDCRST_MAG26-434</name>
</gene>
<dbReference type="AlphaFoldDB" id="A0A6J4HDR3"/>
<evidence type="ECO:0000313" key="1">
    <source>
        <dbReference type="EMBL" id="CAA9218709.1"/>
    </source>
</evidence>
<dbReference type="CDD" id="cd02947">
    <property type="entry name" value="TRX_family"/>
    <property type="match status" value="1"/>
</dbReference>
<dbReference type="InterPro" id="IPR039555">
    <property type="entry name" value="TraF/TrbB"/>
</dbReference>
<organism evidence="1">
    <name type="scientific">uncultured Chloroflexia bacterium</name>
    <dbReference type="NCBI Taxonomy" id="1672391"/>
    <lineage>
        <taxon>Bacteria</taxon>
        <taxon>Bacillati</taxon>
        <taxon>Chloroflexota</taxon>
        <taxon>Chloroflexia</taxon>
        <taxon>environmental samples</taxon>
    </lineage>
</organism>
<dbReference type="Gene3D" id="3.40.30.10">
    <property type="entry name" value="Glutaredoxin"/>
    <property type="match status" value="1"/>
</dbReference>
<accession>A0A6J4HDR3</accession>
<dbReference type="SUPFAM" id="SSF52833">
    <property type="entry name" value="Thioredoxin-like"/>
    <property type="match status" value="1"/>
</dbReference>
<dbReference type="EMBL" id="CADCTK010000106">
    <property type="protein sequence ID" value="CAA9218709.1"/>
    <property type="molecule type" value="Genomic_DNA"/>
</dbReference>
<protein>
    <recommendedName>
        <fullName evidence="2">Thioredoxin domain-containing protein</fullName>
    </recommendedName>
</protein>
<sequence length="111" mass="11846">MRAVTRRRLAAAQGRLLPEALRARLPSHAPGILYFFGPRCAACRQQAQVLDQLATDTGARVVRIDAAGEQALADALAVTAVPATVIVDAGYVVRAINLGFRSRNVLEAQLP</sequence>
<name>A0A6J4HDR3_9CHLR</name>
<proteinExistence type="predicted"/>